<dbReference type="EMBL" id="JAKLMC020000001">
    <property type="protein sequence ID" value="KAK5958314.1"/>
    <property type="molecule type" value="Genomic_DNA"/>
</dbReference>
<dbReference type="InterPro" id="IPR018946">
    <property type="entry name" value="PhoD-like_MPP"/>
</dbReference>
<evidence type="ECO:0000259" key="2">
    <source>
        <dbReference type="Pfam" id="PF09423"/>
    </source>
</evidence>
<feature type="chain" id="PRO_5043050614" description="Alkaline phosphatase D" evidence="1">
    <location>
        <begin position="19"/>
        <end position="636"/>
    </location>
</feature>
<evidence type="ECO:0000256" key="1">
    <source>
        <dbReference type="SAM" id="SignalP"/>
    </source>
</evidence>
<dbReference type="AlphaFoldDB" id="A0AAN8ELD8"/>
<evidence type="ECO:0000313" key="5">
    <source>
        <dbReference type="Proteomes" id="UP001316803"/>
    </source>
</evidence>
<dbReference type="Proteomes" id="UP001316803">
    <property type="component" value="Unassembled WGS sequence"/>
</dbReference>
<dbReference type="Pfam" id="PF16655">
    <property type="entry name" value="PhoD_N"/>
    <property type="match status" value="1"/>
</dbReference>
<feature type="domain" description="PhoD-like phosphatase metallophosphatase" evidence="2">
    <location>
        <begin position="197"/>
        <end position="558"/>
    </location>
</feature>
<dbReference type="PANTHER" id="PTHR43606:SF8">
    <property type="entry name" value="ALKALINE PHOSPHATASE"/>
    <property type="match status" value="1"/>
</dbReference>
<accession>A0AAN8ELD8</accession>
<evidence type="ECO:0000313" key="4">
    <source>
        <dbReference type="EMBL" id="KAK5958314.1"/>
    </source>
</evidence>
<dbReference type="Gene3D" id="3.60.21.70">
    <property type="entry name" value="PhoD-like phosphatase"/>
    <property type="match status" value="1"/>
</dbReference>
<organism evidence="4 5">
    <name type="scientific">Knufia fluminis</name>
    <dbReference type="NCBI Taxonomy" id="191047"/>
    <lineage>
        <taxon>Eukaryota</taxon>
        <taxon>Fungi</taxon>
        <taxon>Dikarya</taxon>
        <taxon>Ascomycota</taxon>
        <taxon>Pezizomycotina</taxon>
        <taxon>Eurotiomycetes</taxon>
        <taxon>Chaetothyriomycetidae</taxon>
        <taxon>Chaetothyriales</taxon>
        <taxon>Trichomeriaceae</taxon>
        <taxon>Knufia</taxon>
    </lineage>
</organism>
<dbReference type="InterPro" id="IPR052900">
    <property type="entry name" value="Phospholipid_Metab_Enz"/>
</dbReference>
<feature type="signal peptide" evidence="1">
    <location>
        <begin position="1"/>
        <end position="18"/>
    </location>
</feature>
<keyword evidence="1" id="KW-0732">Signal</keyword>
<dbReference type="InterPro" id="IPR029052">
    <property type="entry name" value="Metallo-depent_PP-like"/>
</dbReference>
<dbReference type="Pfam" id="PF09423">
    <property type="entry name" value="PhoD"/>
    <property type="match status" value="1"/>
</dbReference>
<proteinExistence type="predicted"/>
<dbReference type="Gene3D" id="2.60.40.380">
    <property type="entry name" value="Purple acid phosphatase-like, N-terminal"/>
    <property type="match status" value="1"/>
</dbReference>
<dbReference type="CDD" id="cd07389">
    <property type="entry name" value="MPP_PhoD"/>
    <property type="match status" value="1"/>
</dbReference>
<reference evidence="4 5" key="1">
    <citation type="submission" date="2022-12" db="EMBL/GenBank/DDBJ databases">
        <title>Genomic features and morphological characterization of a novel Knufia sp. strain isolated from spacecraft assembly facility.</title>
        <authorList>
            <person name="Teixeira M."/>
            <person name="Chander A.M."/>
            <person name="Stajich J.E."/>
            <person name="Venkateswaran K."/>
        </authorList>
    </citation>
    <scope>NUCLEOTIDE SEQUENCE [LARGE SCALE GENOMIC DNA]</scope>
    <source>
        <strain evidence="4 5">FJI-L2-BK-P2</strain>
    </source>
</reference>
<dbReference type="SUPFAM" id="SSF56300">
    <property type="entry name" value="Metallo-dependent phosphatases"/>
    <property type="match status" value="1"/>
</dbReference>
<name>A0AAN8ELD8_9EURO</name>
<comment type="caution">
    <text evidence="4">The sequence shown here is derived from an EMBL/GenBank/DDBJ whole genome shotgun (WGS) entry which is preliminary data.</text>
</comment>
<keyword evidence="5" id="KW-1185">Reference proteome</keyword>
<evidence type="ECO:0008006" key="6">
    <source>
        <dbReference type="Google" id="ProtNLM"/>
    </source>
</evidence>
<evidence type="ECO:0000259" key="3">
    <source>
        <dbReference type="Pfam" id="PF16655"/>
    </source>
</evidence>
<sequence length="636" mass="71370">MLLQGISAALLLASTAFASWDGNLNYRSPSINHDGLGINLRKVHKRMLTKRGGSVPHQTGQLNFTHGVASGDPWDTSVILWTRVSPQYENDRSNVTVEGNVPLFNHETERYIQMSASPICVDWQVTKTPDMSGAPAASGKAYTTSDIDYTIKVEATGLNPFTTYYYQFTVCGTQNSSPIGRTKTSPTDDDSSTPLSFAVFSCSNYPNGYFNAYGNAARKDNFDYAIHLGDYIYETAKGNLTVDPRAANPQKEIVTLYDYRTRIAQYRSDLDLSLIHQQHPFITVWDDHEIANNNYRDGSSSMNNTEQSFNKFGGISFDTRKMNAVRAYFEWMPLRQADLDDNLRIWRSFKMGKLVDLIMLDTRSYDRSITGLNWNDDYIYEISNDAGRSLMGSRQENWFYNSLLESKERGATWRVIGNQIVFSRINSTSTQDEGEETFPFNIDQWDGYTGNRNRTFKHLYDNMIGNNIMLAGDSHQNWVSDMIWVGEENYDSATGAGSIGVEFAGTAVSSSGSGGNLSSNIHGSELIVRDNQELQWQEGYYRGYYEMHIDAEKIEARFFGSPSVATRNPYEVSLANFTVYSGENHLARPVAGGVVASGAIQQGEVVMTNLTLNTETGEWGYQAAEYNQMFIAYPTS</sequence>
<dbReference type="InterPro" id="IPR038607">
    <property type="entry name" value="PhoD-like_sf"/>
</dbReference>
<dbReference type="PANTHER" id="PTHR43606">
    <property type="entry name" value="PHOSPHATASE, PUTATIVE (AFU_ORTHOLOGUE AFUA_6G08710)-RELATED"/>
    <property type="match status" value="1"/>
</dbReference>
<protein>
    <recommendedName>
        <fullName evidence="6">Alkaline phosphatase D</fullName>
    </recommendedName>
</protein>
<feature type="domain" description="Phospholipase D N-terminal" evidence="3">
    <location>
        <begin position="66"/>
        <end position="184"/>
    </location>
</feature>
<gene>
    <name evidence="4" type="ORF">OHC33_000156</name>
</gene>
<dbReference type="InterPro" id="IPR032093">
    <property type="entry name" value="PhoD_N"/>
</dbReference>